<dbReference type="Proteomes" id="UP000026960">
    <property type="component" value="Chromosome 8"/>
</dbReference>
<dbReference type="PaxDb" id="65489-OBART08G04500.1"/>
<organism evidence="2">
    <name type="scientific">Oryza barthii</name>
    <dbReference type="NCBI Taxonomy" id="65489"/>
    <lineage>
        <taxon>Eukaryota</taxon>
        <taxon>Viridiplantae</taxon>
        <taxon>Streptophyta</taxon>
        <taxon>Embryophyta</taxon>
        <taxon>Tracheophyta</taxon>
        <taxon>Spermatophyta</taxon>
        <taxon>Magnoliopsida</taxon>
        <taxon>Liliopsida</taxon>
        <taxon>Poales</taxon>
        <taxon>Poaceae</taxon>
        <taxon>BOP clade</taxon>
        <taxon>Oryzoideae</taxon>
        <taxon>Oryzeae</taxon>
        <taxon>Oryzinae</taxon>
        <taxon>Oryza</taxon>
    </lineage>
</organism>
<dbReference type="Gramene" id="OBART08G04500.1">
    <property type="protein sequence ID" value="OBART08G04500.1"/>
    <property type="gene ID" value="OBART08G04500"/>
</dbReference>
<evidence type="ECO:0000313" key="3">
    <source>
        <dbReference type="Proteomes" id="UP000026960"/>
    </source>
</evidence>
<keyword evidence="3" id="KW-1185">Reference proteome</keyword>
<dbReference type="EnsemblPlants" id="OBART08G04500.1">
    <property type="protein sequence ID" value="OBART08G04500.1"/>
    <property type="gene ID" value="OBART08G04500"/>
</dbReference>
<evidence type="ECO:0000256" key="1">
    <source>
        <dbReference type="SAM" id="MobiDB-lite"/>
    </source>
</evidence>
<dbReference type="AlphaFoldDB" id="A0A0D3GWV3"/>
<reference evidence="2" key="1">
    <citation type="journal article" date="2009" name="Rice">
        <title>De Novo Next Generation Sequencing of Plant Genomes.</title>
        <authorList>
            <person name="Rounsley S."/>
            <person name="Marri P.R."/>
            <person name="Yu Y."/>
            <person name="He R."/>
            <person name="Sisneros N."/>
            <person name="Goicoechea J.L."/>
            <person name="Lee S.J."/>
            <person name="Angelova A."/>
            <person name="Kudrna D."/>
            <person name="Luo M."/>
            <person name="Affourtit J."/>
            <person name="Desany B."/>
            <person name="Knight J."/>
            <person name="Niazi F."/>
            <person name="Egholm M."/>
            <person name="Wing R.A."/>
        </authorList>
    </citation>
    <scope>NUCLEOTIDE SEQUENCE [LARGE SCALE GENOMIC DNA]</scope>
    <source>
        <strain evidence="2">cv. IRGC 105608</strain>
    </source>
</reference>
<name>A0A0D3GWV3_9ORYZ</name>
<dbReference type="HOGENOM" id="CLU_2403230_0_0_1"/>
<sequence length="95" mass="10149">MAEARLDPGDEPTQGNQGDVGATASTKQHHDDDDGEFGVLWRKAERLGPSLLLGWRWRATPRCASSGPSPTSTLLDGDGGRARVDGIVEEIHVSL</sequence>
<evidence type="ECO:0000313" key="2">
    <source>
        <dbReference type="EnsemblPlants" id="OBART08G04500.1"/>
    </source>
</evidence>
<feature type="region of interest" description="Disordered" evidence="1">
    <location>
        <begin position="60"/>
        <end position="80"/>
    </location>
</feature>
<feature type="region of interest" description="Disordered" evidence="1">
    <location>
        <begin position="1"/>
        <end position="37"/>
    </location>
</feature>
<proteinExistence type="predicted"/>
<reference evidence="2" key="2">
    <citation type="submission" date="2015-03" db="UniProtKB">
        <authorList>
            <consortium name="EnsemblPlants"/>
        </authorList>
    </citation>
    <scope>IDENTIFICATION</scope>
</reference>
<protein>
    <submittedName>
        <fullName evidence="2">Uncharacterized protein</fullName>
    </submittedName>
</protein>
<accession>A0A0D3GWV3</accession>